<dbReference type="AlphaFoldDB" id="A0AAD8AB62"/>
<proteinExistence type="predicted"/>
<evidence type="ECO:0000313" key="3">
    <source>
        <dbReference type="EMBL" id="KAJ9595441.1"/>
    </source>
</evidence>
<dbReference type="InterPro" id="IPR029058">
    <property type="entry name" value="AB_hydrolase_fold"/>
</dbReference>
<keyword evidence="1" id="KW-0732">Signal</keyword>
<dbReference type="SUPFAM" id="SSF53474">
    <property type="entry name" value="alpha/beta-Hydrolases"/>
    <property type="match status" value="2"/>
</dbReference>
<evidence type="ECO:0000313" key="4">
    <source>
        <dbReference type="Proteomes" id="UP001233999"/>
    </source>
</evidence>
<feature type="domain" description="Partial AB-hydrolase lipase" evidence="2">
    <location>
        <begin position="29"/>
        <end position="87"/>
    </location>
</feature>
<keyword evidence="4" id="KW-1185">Reference proteome</keyword>
<dbReference type="Pfam" id="PF04083">
    <property type="entry name" value="Abhydro_lipase"/>
    <property type="match status" value="1"/>
</dbReference>
<evidence type="ECO:0000256" key="1">
    <source>
        <dbReference type="SAM" id="SignalP"/>
    </source>
</evidence>
<comment type="caution">
    <text evidence="3">The sequence shown here is derived from an EMBL/GenBank/DDBJ whole genome shotgun (WGS) entry which is preliminary data.</text>
</comment>
<dbReference type="Proteomes" id="UP001233999">
    <property type="component" value="Unassembled WGS sequence"/>
</dbReference>
<feature type="chain" id="PRO_5042135413" description="Partial AB-hydrolase lipase domain-containing protein" evidence="1">
    <location>
        <begin position="20"/>
        <end position="316"/>
    </location>
</feature>
<sequence>MIWLSLLTLSCLLITGITADLKDENLTTPQLIEKYGYPAEIHTVDTEDGYILQMHRIPYSSKSPKADNKSVVFLQHGLFASSADWIILGPGVSLGYLLADAGYDVWMGNARGNTYSRNHLTLSTSSVKFWDFRIVVGGLEWLGVGELFASNAFTTWVMDLACKDGSITQGMCMNAMFAFIGYDPVEVNKTMLPVILAHTPAGASTKSVLHYAQEISTIPHGFYQWNYYVTNFVHYGSFYPPEYDLKSIGTPITLMYCDNDPLGDPTDVFELSGVLPNVKEVYEVALKTCNHQDFLWAKDVKFLVNDKVMRTLRANK</sequence>
<organism evidence="3 4">
    <name type="scientific">Diploptera punctata</name>
    <name type="common">Pacific beetle cockroach</name>
    <dbReference type="NCBI Taxonomy" id="6984"/>
    <lineage>
        <taxon>Eukaryota</taxon>
        <taxon>Metazoa</taxon>
        <taxon>Ecdysozoa</taxon>
        <taxon>Arthropoda</taxon>
        <taxon>Hexapoda</taxon>
        <taxon>Insecta</taxon>
        <taxon>Pterygota</taxon>
        <taxon>Neoptera</taxon>
        <taxon>Polyneoptera</taxon>
        <taxon>Dictyoptera</taxon>
        <taxon>Blattodea</taxon>
        <taxon>Blaberoidea</taxon>
        <taxon>Blaberidae</taxon>
        <taxon>Diplopterinae</taxon>
        <taxon>Diploptera</taxon>
    </lineage>
</organism>
<dbReference type="GO" id="GO:0006629">
    <property type="term" value="P:lipid metabolic process"/>
    <property type="evidence" value="ECO:0007669"/>
    <property type="project" value="InterPro"/>
</dbReference>
<reference evidence="3" key="1">
    <citation type="journal article" date="2023" name="IScience">
        <title>Live-bearing cockroach genome reveals convergent evolutionary mechanisms linked to viviparity in insects and beyond.</title>
        <authorList>
            <person name="Fouks B."/>
            <person name="Harrison M.C."/>
            <person name="Mikhailova A.A."/>
            <person name="Marchal E."/>
            <person name="English S."/>
            <person name="Carruthers M."/>
            <person name="Jennings E.C."/>
            <person name="Chiamaka E.L."/>
            <person name="Frigard R.A."/>
            <person name="Pippel M."/>
            <person name="Attardo G.M."/>
            <person name="Benoit J.B."/>
            <person name="Bornberg-Bauer E."/>
            <person name="Tobe S.S."/>
        </authorList>
    </citation>
    <scope>NUCLEOTIDE SEQUENCE</scope>
    <source>
        <strain evidence="3">Stay&amp;Tobe</strain>
    </source>
</reference>
<reference evidence="3" key="2">
    <citation type="submission" date="2023-05" db="EMBL/GenBank/DDBJ databases">
        <authorList>
            <person name="Fouks B."/>
        </authorList>
    </citation>
    <scope>NUCLEOTIDE SEQUENCE</scope>
    <source>
        <strain evidence="3">Stay&amp;Tobe</strain>
        <tissue evidence="3">Testes</tissue>
    </source>
</reference>
<gene>
    <name evidence="3" type="ORF">L9F63_013352</name>
</gene>
<dbReference type="PANTHER" id="PTHR11005">
    <property type="entry name" value="LYSOSOMAL ACID LIPASE-RELATED"/>
    <property type="match status" value="1"/>
</dbReference>
<dbReference type="EMBL" id="JASPKZ010002337">
    <property type="protein sequence ID" value="KAJ9595441.1"/>
    <property type="molecule type" value="Genomic_DNA"/>
</dbReference>
<dbReference type="Gene3D" id="3.40.50.1820">
    <property type="entry name" value="alpha/beta hydrolase"/>
    <property type="match status" value="2"/>
</dbReference>
<accession>A0AAD8AB62</accession>
<name>A0AAD8AB62_DIPPU</name>
<protein>
    <recommendedName>
        <fullName evidence="2">Partial AB-hydrolase lipase domain-containing protein</fullName>
    </recommendedName>
</protein>
<evidence type="ECO:0000259" key="2">
    <source>
        <dbReference type="Pfam" id="PF04083"/>
    </source>
</evidence>
<dbReference type="InterPro" id="IPR006693">
    <property type="entry name" value="AB_hydrolase_lipase"/>
</dbReference>
<feature type="signal peptide" evidence="1">
    <location>
        <begin position="1"/>
        <end position="19"/>
    </location>
</feature>